<evidence type="ECO:0000256" key="2">
    <source>
        <dbReference type="SAM" id="Phobius"/>
    </source>
</evidence>
<proteinExistence type="predicted"/>
<evidence type="ECO:0000313" key="4">
    <source>
        <dbReference type="Proteomes" id="UP000680625"/>
    </source>
</evidence>
<keyword evidence="2" id="KW-0812">Transmembrane</keyword>
<evidence type="ECO:0000256" key="1">
    <source>
        <dbReference type="SAM" id="Coils"/>
    </source>
</evidence>
<keyword evidence="1" id="KW-0175">Coiled coil</keyword>
<evidence type="ECO:0000313" key="3">
    <source>
        <dbReference type="EMBL" id="QVE49326.1"/>
    </source>
</evidence>
<reference evidence="3 4" key="1">
    <citation type="submission" date="2020-08" db="EMBL/GenBank/DDBJ databases">
        <title>Isolation and characterization of novel Chlamydia from Siamese crocodiles (Crocodylus siamensis).</title>
        <authorList>
            <person name="Sariya L."/>
        </authorList>
    </citation>
    <scope>NUCLEOTIDE SEQUENCE [LARGE SCALE GENOMIC DNA]</scope>
    <source>
        <strain evidence="3 4">No. 12</strain>
    </source>
</reference>
<keyword evidence="2" id="KW-1133">Transmembrane helix</keyword>
<sequence length="746" mass="84809">MKTVPLHTPNSSQGTCIQRNCISESRTHKVANIIAIIVGILILAAGLACSVLFGAELGMLYTMVALGASVAVGVLLLSLGASCLTCRSLTSKTIRIEKKDEPKRRYIDDAQISNLKQNIVSTSGGIEEAHRNLDKVLEDYEKARSEHKELVKKRDDANKEMLDASKRYAKARIKLGTVSEKIKQQTLVDADLSRRSGVASSKGWDSLQRDVTVCKNDLEAAEAAYQGAVSAFEVANQAVIEKEKSLEVQLLVPAYTTLQGLLTKQVRDYSVLIDSLEEKILGLQTRILDLTNQEVELKARIRELEAKNAADVAAKEDLEKALADLRQSKDDLQRELEAKIAQLVQEKIEVSEQLNDEIRKLKEDRARGILESKVDDLEKEIRTWRENVDSKSKEIEELREALRNANAKSEQERSASQAEIEKLLAQLREANQKILQLTEISNQVNIVKDKNRILQQQLKEAQEKNKQDAALHQQHLNSLKQLHSQEKDEIKADYEKKINDLKVKYEAIVNELKQARDRDRFEYDTQKSNLEKEHKQEKLDYETKITNLKSNYEIKLSDLKKTQKEEKTQLETDKSDFEKKCGVANNDLEQKKQELNTKEQEIIRLKNTLVLYQAMVSSYEEKITKLKATELDKFKKDKTTLQNVTEGAIHYTKAEVSGFQKILTQVQLDDANKQIVDLKASISNLEEDKKKLERDLESARNTNDLTRSLIKSEREVEKLKATCQLMKSSLSTEDQKKIQDILDGKN</sequence>
<accession>A0ABX8CEB1</accession>
<evidence type="ECO:0008006" key="5">
    <source>
        <dbReference type="Google" id="ProtNLM"/>
    </source>
</evidence>
<feature type="coiled-coil region" evidence="1">
    <location>
        <begin position="273"/>
        <end position="608"/>
    </location>
</feature>
<feature type="transmembrane region" description="Helical" evidence="2">
    <location>
        <begin position="33"/>
        <end position="53"/>
    </location>
</feature>
<dbReference type="EMBL" id="CP060791">
    <property type="protein sequence ID" value="QVE49326.1"/>
    <property type="molecule type" value="Genomic_DNA"/>
</dbReference>
<dbReference type="Proteomes" id="UP000680625">
    <property type="component" value="Chromosome"/>
</dbReference>
<feature type="coiled-coil region" evidence="1">
    <location>
        <begin position="126"/>
        <end position="174"/>
    </location>
</feature>
<name>A0ABX8CEB1_9CHLA</name>
<feature type="coiled-coil region" evidence="1">
    <location>
        <begin position="668"/>
        <end position="722"/>
    </location>
</feature>
<gene>
    <name evidence="3" type="ORF">H9Q19_01270</name>
</gene>
<dbReference type="GeneID" id="301704220"/>
<keyword evidence="4" id="KW-1185">Reference proteome</keyword>
<organism evidence="3 4">
    <name type="scientific">Chlamydia crocodili</name>
    <dbReference type="NCBI Taxonomy" id="2766982"/>
    <lineage>
        <taxon>Bacteria</taxon>
        <taxon>Pseudomonadati</taxon>
        <taxon>Chlamydiota</taxon>
        <taxon>Chlamydiia</taxon>
        <taxon>Chlamydiales</taxon>
        <taxon>Chlamydiaceae</taxon>
        <taxon>Chlamydia/Chlamydophila group</taxon>
        <taxon>Chlamydia</taxon>
    </lineage>
</organism>
<dbReference type="RefSeq" id="WP_213241472.1">
    <property type="nucleotide sequence ID" value="NZ_CP060791.1"/>
</dbReference>
<keyword evidence="2" id="KW-0472">Membrane</keyword>
<protein>
    <recommendedName>
        <fullName evidence="5">IncA family protein</fullName>
    </recommendedName>
</protein>
<feature type="transmembrane region" description="Helical" evidence="2">
    <location>
        <begin position="60"/>
        <end position="81"/>
    </location>
</feature>